<feature type="transmembrane region" description="Helical" evidence="6">
    <location>
        <begin position="58"/>
        <end position="80"/>
    </location>
</feature>
<name>A0ABP1QTN6_9HEXA</name>
<protein>
    <recommendedName>
        <fullName evidence="6">Tetraspanin</fullName>
    </recommendedName>
</protein>
<dbReference type="PRINTS" id="PR00259">
    <property type="entry name" value="TMFOUR"/>
</dbReference>
<feature type="transmembrane region" description="Helical" evidence="6">
    <location>
        <begin position="16"/>
        <end position="38"/>
    </location>
</feature>
<keyword evidence="5 6" id="KW-0472">Membrane</keyword>
<reference evidence="7 8" key="1">
    <citation type="submission" date="2024-08" db="EMBL/GenBank/DDBJ databases">
        <authorList>
            <person name="Cucini C."/>
            <person name="Frati F."/>
        </authorList>
    </citation>
    <scope>NUCLEOTIDE SEQUENCE [LARGE SCALE GENOMIC DNA]</scope>
</reference>
<dbReference type="Proteomes" id="UP001642540">
    <property type="component" value="Unassembled WGS sequence"/>
</dbReference>
<dbReference type="SUPFAM" id="SSF48652">
    <property type="entry name" value="Tetraspanin"/>
    <property type="match status" value="1"/>
</dbReference>
<evidence type="ECO:0000313" key="7">
    <source>
        <dbReference type="EMBL" id="CAL8109773.1"/>
    </source>
</evidence>
<gene>
    <name evidence="7" type="ORF">ODALV1_LOCUS13677</name>
</gene>
<keyword evidence="4 6" id="KW-1133">Transmembrane helix</keyword>
<evidence type="ECO:0000256" key="3">
    <source>
        <dbReference type="ARBA" id="ARBA00022692"/>
    </source>
</evidence>
<comment type="caution">
    <text evidence="7">The sequence shown here is derived from an EMBL/GenBank/DDBJ whole genome shotgun (WGS) entry which is preliminary data.</text>
</comment>
<dbReference type="Pfam" id="PF00335">
    <property type="entry name" value="Tetraspanin"/>
    <property type="match status" value="1"/>
</dbReference>
<dbReference type="InterPro" id="IPR000301">
    <property type="entry name" value="Tetraspanin_animals"/>
</dbReference>
<proteinExistence type="inferred from homology"/>
<dbReference type="PIRSF" id="PIRSF002419">
    <property type="entry name" value="Tetraspanin"/>
    <property type="match status" value="1"/>
</dbReference>
<organism evidence="7 8">
    <name type="scientific">Orchesella dallaii</name>
    <dbReference type="NCBI Taxonomy" id="48710"/>
    <lineage>
        <taxon>Eukaryota</taxon>
        <taxon>Metazoa</taxon>
        <taxon>Ecdysozoa</taxon>
        <taxon>Arthropoda</taxon>
        <taxon>Hexapoda</taxon>
        <taxon>Collembola</taxon>
        <taxon>Entomobryomorpha</taxon>
        <taxon>Entomobryoidea</taxon>
        <taxon>Orchesellidae</taxon>
        <taxon>Orchesellinae</taxon>
        <taxon>Orchesella</taxon>
    </lineage>
</organism>
<accession>A0ABP1QTN6</accession>
<sequence>MMVENKSSGGSRTSSAIIICFNLVFALCGAGILTLGAVILRDVTRNHLFMLVSPGSGIIIQVGCAMLGIGGFTFLTAILGCSAGARKCSIGWYIFCVILILMAELALGVHFLYFYDSLGKDLENTKLVATLTSSYGLDPTFTQSVDFAQHRFNCCGVQLDTDYDRSEWRKQKLGGTELLYPWTCCPLNDTLSDPPVFMNPIPQNASQCQMPASIRSHRYREGCLKPIEEWFRTQTLTFIGMGLTLLLLQIASLSAAICLCRKF</sequence>
<dbReference type="InterPro" id="IPR008952">
    <property type="entry name" value="Tetraspanin_EC2_sf"/>
</dbReference>
<evidence type="ECO:0000256" key="2">
    <source>
        <dbReference type="ARBA" id="ARBA00006840"/>
    </source>
</evidence>
<dbReference type="InterPro" id="IPR018499">
    <property type="entry name" value="Tetraspanin/Peripherin"/>
</dbReference>
<feature type="transmembrane region" description="Helical" evidence="6">
    <location>
        <begin position="238"/>
        <end position="260"/>
    </location>
</feature>
<keyword evidence="8" id="KW-1185">Reference proteome</keyword>
<dbReference type="PANTHER" id="PTHR19282">
    <property type="entry name" value="TETRASPANIN"/>
    <property type="match status" value="1"/>
</dbReference>
<keyword evidence="3 6" id="KW-0812">Transmembrane</keyword>
<dbReference type="PANTHER" id="PTHR19282:SF544">
    <property type="entry name" value="TETRASPANIN"/>
    <property type="match status" value="1"/>
</dbReference>
<evidence type="ECO:0000256" key="5">
    <source>
        <dbReference type="ARBA" id="ARBA00023136"/>
    </source>
</evidence>
<dbReference type="Gene3D" id="1.10.1450.10">
    <property type="entry name" value="Tetraspanin"/>
    <property type="match status" value="1"/>
</dbReference>
<evidence type="ECO:0000256" key="6">
    <source>
        <dbReference type="RuleBase" id="RU361218"/>
    </source>
</evidence>
<dbReference type="EMBL" id="CAXLJM020000041">
    <property type="protein sequence ID" value="CAL8109773.1"/>
    <property type="molecule type" value="Genomic_DNA"/>
</dbReference>
<comment type="similarity">
    <text evidence="2 6">Belongs to the tetraspanin (TM4SF) family.</text>
</comment>
<evidence type="ECO:0000256" key="4">
    <source>
        <dbReference type="ARBA" id="ARBA00022989"/>
    </source>
</evidence>
<evidence type="ECO:0000256" key="1">
    <source>
        <dbReference type="ARBA" id="ARBA00004141"/>
    </source>
</evidence>
<evidence type="ECO:0000313" key="8">
    <source>
        <dbReference type="Proteomes" id="UP001642540"/>
    </source>
</evidence>
<feature type="transmembrane region" description="Helical" evidence="6">
    <location>
        <begin position="92"/>
        <end position="115"/>
    </location>
</feature>
<comment type="subcellular location">
    <subcellularLocation>
        <location evidence="1 6">Membrane</location>
        <topology evidence="1 6">Multi-pass membrane protein</topology>
    </subcellularLocation>
</comment>